<dbReference type="Pfam" id="PF00155">
    <property type="entry name" value="Aminotran_1_2"/>
    <property type="match status" value="2"/>
</dbReference>
<organism evidence="5 6">
    <name type="scientific">Luteibacter jiangsuensis</name>
    <dbReference type="NCBI Taxonomy" id="637577"/>
    <lineage>
        <taxon>Bacteria</taxon>
        <taxon>Pseudomonadati</taxon>
        <taxon>Pseudomonadota</taxon>
        <taxon>Gammaproteobacteria</taxon>
        <taxon>Lysobacterales</taxon>
        <taxon>Rhodanobacteraceae</taxon>
        <taxon>Luteibacter</taxon>
    </lineage>
</organism>
<dbReference type="Gene3D" id="3.40.640.10">
    <property type="entry name" value="Type I PLP-dependent aspartate aminotransferase-like (Major domain)"/>
    <property type="match status" value="2"/>
</dbReference>
<dbReference type="Gene3D" id="3.90.1150.10">
    <property type="entry name" value="Aspartate Aminotransferase, domain 1"/>
    <property type="match status" value="1"/>
</dbReference>
<comment type="cofactor">
    <cofactor evidence="1 3">
        <name>pyridoxal 5'-phosphate</name>
        <dbReference type="ChEBI" id="CHEBI:597326"/>
    </cofactor>
</comment>
<dbReference type="PANTHER" id="PTHR42885:SF1">
    <property type="entry name" value="THREONINE-PHOSPHATE DECARBOXYLASE"/>
    <property type="match status" value="1"/>
</dbReference>
<name>A0ABX0Q3K0_9GAMM</name>
<comment type="caution">
    <text evidence="5">The sequence shown here is derived from an EMBL/GenBank/DDBJ whole genome shotgun (WGS) entry which is preliminary data.</text>
</comment>
<feature type="domain" description="Aminotransferase class I/classII large" evidence="4">
    <location>
        <begin position="222"/>
        <end position="374"/>
    </location>
</feature>
<evidence type="ECO:0000256" key="3">
    <source>
        <dbReference type="RuleBase" id="RU000481"/>
    </source>
</evidence>
<sequence length="393" mass="41660">MLEHGGRLGRAVREYGMPREAWLDLSTGVSPHAWPVPPIPPAAWHRLPEADDALVEAARAYYGARHVLPVAGSQAAIAALPRLRPPSRVAVVEPGYAEHAHAWRQAGHDVVTLPMDALLARAGEFDVVVLIRPNNPTGDCPDMETLLALHAGTVQARAIQAGAVQARAIQAGTVQARAIQAGTVQARAIQTGAVSVGAASAAIPRQRASSPRAPIAAEAAPTEMAWLVVDEAFIDTRPEQSLAPYVREGIIVLRSVGKFFGLAGARAGFVVASPGLLDALAEALGPWTLTGPTRHVVAQALSDRAWQASARIRLREDSSRLAKLLTKHGLPPSGGCEFFHYCVHAEARALQHALAGQAILVRHFDNPQALRFGLPGDDDAFARLDRTLAAVLA</sequence>
<evidence type="ECO:0000256" key="2">
    <source>
        <dbReference type="ARBA" id="ARBA00022898"/>
    </source>
</evidence>
<dbReference type="RefSeq" id="WP_167125081.1">
    <property type="nucleotide sequence ID" value="NZ_JAAQQR010000003.1"/>
</dbReference>
<evidence type="ECO:0000256" key="1">
    <source>
        <dbReference type="ARBA" id="ARBA00001933"/>
    </source>
</evidence>
<dbReference type="CDD" id="cd00609">
    <property type="entry name" value="AAT_like"/>
    <property type="match status" value="1"/>
</dbReference>
<evidence type="ECO:0000313" key="6">
    <source>
        <dbReference type="Proteomes" id="UP001429601"/>
    </source>
</evidence>
<dbReference type="PROSITE" id="PS00105">
    <property type="entry name" value="AA_TRANSFER_CLASS_1"/>
    <property type="match status" value="1"/>
</dbReference>
<dbReference type="GO" id="GO:0008483">
    <property type="term" value="F:transaminase activity"/>
    <property type="evidence" value="ECO:0007669"/>
    <property type="project" value="UniProtKB-KW"/>
</dbReference>
<dbReference type="InterPro" id="IPR004838">
    <property type="entry name" value="NHTrfase_class1_PyrdxlP-BS"/>
</dbReference>
<comment type="similarity">
    <text evidence="3">Belongs to the class-I pyridoxal-phosphate-dependent aminotransferase family.</text>
</comment>
<accession>A0ABX0Q3K0</accession>
<dbReference type="InterPro" id="IPR004839">
    <property type="entry name" value="Aminotransferase_I/II_large"/>
</dbReference>
<keyword evidence="3" id="KW-0808">Transferase</keyword>
<keyword evidence="2" id="KW-0663">Pyridoxal phosphate</keyword>
<dbReference type="InterPro" id="IPR015422">
    <property type="entry name" value="PyrdxlP-dep_Trfase_small"/>
</dbReference>
<dbReference type="PANTHER" id="PTHR42885">
    <property type="entry name" value="HISTIDINOL-PHOSPHATE AMINOTRANSFERASE-RELATED"/>
    <property type="match status" value="1"/>
</dbReference>
<keyword evidence="6" id="KW-1185">Reference proteome</keyword>
<reference evidence="5 6" key="1">
    <citation type="journal article" date="2011" name="Curr. Microbiol.">
        <title>Luteibacter jiangsuensis sp. nov.: a methamidophos-degrading bacterium isolated from a methamidophos-manufacturing factory.</title>
        <authorList>
            <person name="Wang L."/>
            <person name="Wang G.L."/>
            <person name="Li S.P."/>
            <person name="Jiang J.D."/>
        </authorList>
    </citation>
    <scope>NUCLEOTIDE SEQUENCE [LARGE SCALE GENOMIC DNA]</scope>
    <source>
        <strain evidence="5 6">CGMCC 1.10133</strain>
    </source>
</reference>
<proteinExistence type="inferred from homology"/>
<dbReference type="InterPro" id="IPR015424">
    <property type="entry name" value="PyrdxlP-dep_Trfase"/>
</dbReference>
<dbReference type="SUPFAM" id="SSF53383">
    <property type="entry name" value="PLP-dependent transferases"/>
    <property type="match status" value="1"/>
</dbReference>
<dbReference type="EMBL" id="JAAQQR010000003">
    <property type="protein sequence ID" value="NID04972.1"/>
    <property type="molecule type" value="Genomic_DNA"/>
</dbReference>
<keyword evidence="3 5" id="KW-0032">Aminotransferase</keyword>
<feature type="domain" description="Aminotransferase class I/classII large" evidence="4">
    <location>
        <begin position="52"/>
        <end position="149"/>
    </location>
</feature>
<evidence type="ECO:0000259" key="4">
    <source>
        <dbReference type="Pfam" id="PF00155"/>
    </source>
</evidence>
<dbReference type="EC" id="2.6.1.-" evidence="3"/>
<dbReference type="Proteomes" id="UP001429601">
    <property type="component" value="Unassembled WGS sequence"/>
</dbReference>
<dbReference type="InterPro" id="IPR015421">
    <property type="entry name" value="PyrdxlP-dep_Trfase_major"/>
</dbReference>
<protein>
    <recommendedName>
        <fullName evidence="3">Aminotransferase</fullName>
        <ecNumber evidence="3">2.6.1.-</ecNumber>
    </recommendedName>
</protein>
<gene>
    <name evidence="5" type="ORF">HBF26_08750</name>
</gene>
<evidence type="ECO:0000313" key="5">
    <source>
        <dbReference type="EMBL" id="NID04972.1"/>
    </source>
</evidence>